<keyword evidence="4" id="KW-0547">Nucleotide-binding</keyword>
<feature type="domain" description="P-type ATPase A" evidence="13">
    <location>
        <begin position="406"/>
        <end position="492"/>
    </location>
</feature>
<evidence type="ECO:0000256" key="8">
    <source>
        <dbReference type="ARBA" id="ARBA00022989"/>
    </source>
</evidence>
<dbReference type="InterPro" id="IPR008250">
    <property type="entry name" value="ATPase_P-typ_transduc_dom_A_sf"/>
</dbReference>
<evidence type="ECO:0000256" key="10">
    <source>
        <dbReference type="SAM" id="Coils"/>
    </source>
</evidence>
<dbReference type="InterPro" id="IPR059000">
    <property type="entry name" value="ATPase_P-type_domA"/>
</dbReference>
<feature type="compositionally biased region" description="Low complexity" evidence="11">
    <location>
        <begin position="474"/>
        <end position="491"/>
    </location>
</feature>
<evidence type="ECO:0000256" key="9">
    <source>
        <dbReference type="ARBA" id="ARBA00023136"/>
    </source>
</evidence>
<dbReference type="GO" id="GO:0005524">
    <property type="term" value="F:ATP binding"/>
    <property type="evidence" value="ECO:0007669"/>
    <property type="project" value="UniProtKB-KW"/>
</dbReference>
<evidence type="ECO:0000256" key="4">
    <source>
        <dbReference type="ARBA" id="ARBA00022741"/>
    </source>
</evidence>
<feature type="region of interest" description="Disordered" evidence="11">
    <location>
        <begin position="12"/>
        <end position="45"/>
    </location>
</feature>
<evidence type="ECO:0000256" key="6">
    <source>
        <dbReference type="ARBA" id="ARBA00022842"/>
    </source>
</evidence>
<feature type="coiled-coil region" evidence="10">
    <location>
        <begin position="102"/>
        <end position="129"/>
    </location>
</feature>
<feature type="transmembrane region" description="Helical" evidence="12">
    <location>
        <begin position="69"/>
        <end position="93"/>
    </location>
</feature>
<dbReference type="AlphaFoldDB" id="U6GIM4"/>
<dbReference type="GeneID" id="25272960"/>
<evidence type="ECO:0000256" key="12">
    <source>
        <dbReference type="SAM" id="Phobius"/>
    </source>
</evidence>
<keyword evidence="9 12" id="KW-0472">Membrane</keyword>
<dbReference type="PANTHER" id="PTHR45630">
    <property type="entry name" value="CATION-TRANSPORTING ATPASE-RELATED"/>
    <property type="match status" value="1"/>
</dbReference>
<comment type="subcellular location">
    <subcellularLocation>
        <location evidence="1">Membrane</location>
        <topology evidence="1">Multi-pass membrane protein</topology>
    </subcellularLocation>
</comment>
<accession>U6GIM4</accession>
<dbReference type="SUPFAM" id="SSF81653">
    <property type="entry name" value="Calcium ATPase, transduction domain A"/>
    <property type="match status" value="1"/>
</dbReference>
<feature type="region of interest" description="Disordered" evidence="11">
    <location>
        <begin position="471"/>
        <end position="508"/>
    </location>
</feature>
<sequence>MRDFVASAALQEEGGPWGPPLGAPQGAPQGSHIVFNKDTSGGPPSLYPEDDSVEGFAGAPWGPLETNSAWVVLKVSPAPLLMLLLLLLLLLLVGSWRVRKRRNDAAVQLREEQQQQKQLQQQQQQQHKTGLPYSFRGAPCGSPLVLQRGFRSSKHGTACLCLQAFAPFIPTCFLLRAPLESCRYLQLSDWRLLEEGDRDEEGPPGGPPRRVKGTAAALNRAIYRLQTSIYLFCLRVFFQRRGPQETLSPSLVRVQQEGGPPGGPKGGPHFRYAISHHRRFTFDEETKLFVCTHSEMPEEKCSINIFLNILQEGGLKETVAAELLQRCGPNEVPVERGGLLHSLKGAALSRVNLLQVFLLLNSLYWRSYISCSLWLLLGLWAVLHQGLLAARSRQQLHAVLQQVDTAQVALLRSNKVSYLPAHRLVPGDVVLLHEGTVCPADLLLLRGSAVVDQADFTGEAAPVEKLPLEALPSQQQQQQQQQKQQQQQQMDTETDSETETETITSTGRRQTAAARLAALYANSFVHAGSKVVCVTGPSVPFISSASAEVPVAAAAAGATAATAAGGSEGDDASLSACRGLEGACAAAVVLRTGASTSRGQQLQRLLSPSSVGLNYDLHLPSVSLILLLYALFVVAVIACNSPNATGTAGKTQQQQQQQKQQQQQQQQQHEQQQLFPSPQAAAAKRLLQRGGLLAAAPQRVAACGKVRIVCFDKTGTLTQHTLKALGKQQQQQQQQKMQQQQVQEQQK</sequence>
<reference evidence="14" key="1">
    <citation type="submission" date="2013-10" db="EMBL/GenBank/DDBJ databases">
        <title>Genomic analysis of the causative agents of coccidiosis in chickens.</title>
        <authorList>
            <person name="Reid A.J."/>
            <person name="Blake D."/>
            <person name="Billington K."/>
            <person name="Browne H."/>
            <person name="Dunn M."/>
            <person name="Hung S."/>
            <person name="Kawahara F."/>
            <person name="Miranda-Saavedra D."/>
            <person name="Mourier T."/>
            <person name="Nagra H."/>
            <person name="Otto T.D."/>
            <person name="Rawlings N."/>
            <person name="Sanchez A."/>
            <person name="Sanders M."/>
            <person name="Subramaniam C."/>
            <person name="Tay Y."/>
            <person name="Dear P."/>
            <person name="Doerig C."/>
            <person name="Gruber A."/>
            <person name="Parkinson J."/>
            <person name="Shirley M."/>
            <person name="Wan K.L."/>
            <person name="Berriman M."/>
            <person name="Tomley F."/>
            <person name="Pain A."/>
        </authorList>
    </citation>
    <scope>NUCLEOTIDE SEQUENCE [LARGE SCALE GENOMIC DNA]</scope>
    <source>
        <strain evidence="14">Houghton</strain>
    </source>
</reference>
<dbReference type="GO" id="GO:0046872">
    <property type="term" value="F:metal ion binding"/>
    <property type="evidence" value="ECO:0007669"/>
    <property type="project" value="UniProtKB-KW"/>
</dbReference>
<dbReference type="PRINTS" id="PR00119">
    <property type="entry name" value="CATATPASE"/>
</dbReference>
<dbReference type="PANTHER" id="PTHR45630:SF11">
    <property type="entry name" value="CATION-TRANSPORTING P-TYPE ATPASE N-TERMINAL DOMAIN-CONTAINING PROTEIN"/>
    <property type="match status" value="1"/>
</dbReference>
<evidence type="ECO:0000256" key="2">
    <source>
        <dbReference type="ARBA" id="ARBA00022692"/>
    </source>
</evidence>
<evidence type="ECO:0000256" key="11">
    <source>
        <dbReference type="SAM" id="MobiDB-lite"/>
    </source>
</evidence>
<keyword evidence="6" id="KW-0460">Magnesium</keyword>
<reference evidence="14" key="2">
    <citation type="submission" date="2013-10" db="EMBL/GenBank/DDBJ databases">
        <authorList>
            <person name="Aslett M."/>
        </authorList>
    </citation>
    <scope>NUCLEOTIDE SEQUENCE [LARGE SCALE GENOMIC DNA]</scope>
    <source>
        <strain evidence="14">Houghton</strain>
    </source>
</reference>
<feature type="transmembrane region" description="Helical" evidence="12">
    <location>
        <begin position="617"/>
        <end position="638"/>
    </location>
</feature>
<evidence type="ECO:0000256" key="5">
    <source>
        <dbReference type="ARBA" id="ARBA00022840"/>
    </source>
</evidence>
<feature type="region of interest" description="Disordered" evidence="11">
    <location>
        <begin position="646"/>
        <end position="675"/>
    </location>
</feature>
<dbReference type="GO" id="GO:0140358">
    <property type="term" value="F:P-type transmembrane transporter activity"/>
    <property type="evidence" value="ECO:0007669"/>
    <property type="project" value="InterPro"/>
</dbReference>
<keyword evidence="2 12" id="KW-0812">Transmembrane</keyword>
<evidence type="ECO:0000313" key="14">
    <source>
        <dbReference type="EMBL" id="CDI80091.1"/>
    </source>
</evidence>
<keyword evidence="3" id="KW-0479">Metal-binding</keyword>
<dbReference type="VEuPathDB" id="ToxoDB:EAH_00048900"/>
<name>U6GIM4_EIMAC</name>
<keyword evidence="7" id="KW-1278">Translocase</keyword>
<dbReference type="RefSeq" id="XP_013249896.1">
    <property type="nucleotide sequence ID" value="XM_013394442.1"/>
</dbReference>
<feature type="transmembrane region" description="Helical" evidence="12">
    <location>
        <begin position="363"/>
        <end position="383"/>
    </location>
</feature>
<dbReference type="OrthoDB" id="289856at2759"/>
<evidence type="ECO:0000256" key="1">
    <source>
        <dbReference type="ARBA" id="ARBA00004141"/>
    </source>
</evidence>
<dbReference type="Gene3D" id="2.70.150.10">
    <property type="entry name" value="Calcium-transporting ATPase, cytoplasmic transduction domain A"/>
    <property type="match status" value="1"/>
</dbReference>
<dbReference type="GO" id="GO:0016020">
    <property type="term" value="C:membrane"/>
    <property type="evidence" value="ECO:0007669"/>
    <property type="project" value="UniProtKB-SubCell"/>
</dbReference>
<organism evidence="14 15">
    <name type="scientific">Eimeria acervulina</name>
    <name type="common">Coccidian parasite</name>
    <dbReference type="NCBI Taxonomy" id="5801"/>
    <lineage>
        <taxon>Eukaryota</taxon>
        <taxon>Sar</taxon>
        <taxon>Alveolata</taxon>
        <taxon>Apicomplexa</taxon>
        <taxon>Conoidasida</taxon>
        <taxon>Coccidia</taxon>
        <taxon>Eucoccidiorida</taxon>
        <taxon>Eimeriorina</taxon>
        <taxon>Eimeriidae</taxon>
        <taxon>Eimeria</taxon>
    </lineage>
</organism>
<evidence type="ECO:0000256" key="3">
    <source>
        <dbReference type="ARBA" id="ARBA00022723"/>
    </source>
</evidence>
<dbReference type="GO" id="GO:0019829">
    <property type="term" value="F:ATPase-coupled monoatomic cation transmembrane transporter activity"/>
    <property type="evidence" value="ECO:0007669"/>
    <property type="project" value="TreeGrafter"/>
</dbReference>
<dbReference type="InterPro" id="IPR018303">
    <property type="entry name" value="ATPase_P-typ_P_site"/>
</dbReference>
<evidence type="ECO:0000259" key="13">
    <source>
        <dbReference type="Pfam" id="PF00122"/>
    </source>
</evidence>
<evidence type="ECO:0000313" key="15">
    <source>
        <dbReference type="Proteomes" id="UP000018050"/>
    </source>
</evidence>
<dbReference type="InterPro" id="IPR006544">
    <property type="entry name" value="P-type_TPase_V"/>
</dbReference>
<protein>
    <submittedName>
        <fullName evidence="14">p-Type cation-transporting ATPase, putative</fullName>
    </submittedName>
</protein>
<gene>
    <name evidence="14" type="ORF">EAH_00048900</name>
</gene>
<feature type="compositionally biased region" description="Low complexity" evidence="11">
    <location>
        <begin position="652"/>
        <end position="675"/>
    </location>
</feature>
<keyword evidence="8 12" id="KW-1133">Transmembrane helix</keyword>
<dbReference type="PROSITE" id="PS00154">
    <property type="entry name" value="ATPASE_E1_E2"/>
    <property type="match status" value="1"/>
</dbReference>
<keyword evidence="15" id="KW-1185">Reference proteome</keyword>
<keyword evidence="5" id="KW-0067">ATP-binding</keyword>
<dbReference type="Pfam" id="PF00122">
    <property type="entry name" value="E1-E2_ATPase"/>
    <property type="match status" value="1"/>
</dbReference>
<dbReference type="EMBL" id="HG671139">
    <property type="protein sequence ID" value="CDI80091.1"/>
    <property type="molecule type" value="Genomic_DNA"/>
</dbReference>
<keyword evidence="10" id="KW-0175">Coiled coil</keyword>
<dbReference type="Proteomes" id="UP000018050">
    <property type="component" value="Unassembled WGS sequence"/>
</dbReference>
<proteinExistence type="predicted"/>
<evidence type="ECO:0000256" key="7">
    <source>
        <dbReference type="ARBA" id="ARBA00022967"/>
    </source>
</evidence>